<evidence type="ECO:0000256" key="5">
    <source>
        <dbReference type="ARBA" id="ARBA00022694"/>
    </source>
</evidence>
<comment type="similarity">
    <text evidence="2">Belongs to the TsaE family.</text>
</comment>
<dbReference type="PANTHER" id="PTHR33540">
    <property type="entry name" value="TRNA THREONYLCARBAMOYLADENOSINE BIOSYNTHESIS PROTEIN TSAE"/>
    <property type="match status" value="1"/>
</dbReference>
<keyword evidence="12" id="KW-1185">Reference proteome</keyword>
<dbReference type="PANTHER" id="PTHR33540:SF2">
    <property type="entry name" value="TRNA THREONYLCARBAMOYLADENOSINE BIOSYNTHESIS PROTEIN TSAE"/>
    <property type="match status" value="1"/>
</dbReference>
<dbReference type="GO" id="GO:0005524">
    <property type="term" value="F:ATP binding"/>
    <property type="evidence" value="ECO:0007669"/>
    <property type="project" value="UniProtKB-KW"/>
</dbReference>
<keyword evidence="8" id="KW-0067">ATP-binding</keyword>
<reference evidence="11 12" key="1">
    <citation type="submission" date="2016-10" db="EMBL/GenBank/DDBJ databases">
        <title>Description of Gloeomargarita lithophora gen. nov., sp. nov., a thylakoid-bearing basal-branching cyanobacterium with intracellular carbonates, and proposal for Gloeomargaritales ord. nov.</title>
        <authorList>
            <person name="Moreira D."/>
            <person name="Tavera R."/>
            <person name="Benzerara K."/>
            <person name="Skouri-Panet F."/>
            <person name="Couradeau E."/>
            <person name="Gerard E."/>
            <person name="Loussert C."/>
            <person name="Novelo E."/>
            <person name="Zivanovic Y."/>
            <person name="Lopez-Garcia P."/>
        </authorList>
    </citation>
    <scope>NUCLEOTIDE SEQUENCE [LARGE SCALE GENOMIC DNA]</scope>
    <source>
        <strain evidence="11 12">D10</strain>
    </source>
</reference>
<dbReference type="KEGG" id="glt:GlitD10_2744"/>
<evidence type="ECO:0000256" key="9">
    <source>
        <dbReference type="ARBA" id="ARBA00022842"/>
    </source>
</evidence>
<dbReference type="EMBL" id="CP017675">
    <property type="protein sequence ID" value="APB35087.1"/>
    <property type="molecule type" value="Genomic_DNA"/>
</dbReference>
<keyword evidence="9" id="KW-0460">Magnesium</keyword>
<comment type="subcellular location">
    <subcellularLocation>
        <location evidence="1">Cytoplasm</location>
    </subcellularLocation>
</comment>
<evidence type="ECO:0000256" key="4">
    <source>
        <dbReference type="ARBA" id="ARBA00022490"/>
    </source>
</evidence>
<dbReference type="InterPro" id="IPR003442">
    <property type="entry name" value="T6A_TsaE"/>
</dbReference>
<evidence type="ECO:0000256" key="3">
    <source>
        <dbReference type="ARBA" id="ARBA00019010"/>
    </source>
</evidence>
<organism evidence="11 12">
    <name type="scientific">Gloeomargarita lithophora Alchichica-D10</name>
    <dbReference type="NCBI Taxonomy" id="1188229"/>
    <lineage>
        <taxon>Bacteria</taxon>
        <taxon>Bacillati</taxon>
        <taxon>Cyanobacteriota</taxon>
        <taxon>Cyanophyceae</taxon>
        <taxon>Gloeomargaritales</taxon>
        <taxon>Gloeomargaritaceae</taxon>
        <taxon>Gloeomargarita</taxon>
    </lineage>
</organism>
<evidence type="ECO:0000256" key="2">
    <source>
        <dbReference type="ARBA" id="ARBA00007599"/>
    </source>
</evidence>
<gene>
    <name evidence="11" type="ORF">GlitD10_2744</name>
</gene>
<dbReference type="AlphaFoldDB" id="A0A1J0AGP7"/>
<dbReference type="InterPro" id="IPR027417">
    <property type="entry name" value="P-loop_NTPase"/>
</dbReference>
<accession>A0A1J0AGP7</accession>
<dbReference type="GO" id="GO:0002949">
    <property type="term" value="P:tRNA threonylcarbamoyladenosine modification"/>
    <property type="evidence" value="ECO:0007669"/>
    <property type="project" value="InterPro"/>
</dbReference>
<evidence type="ECO:0000256" key="1">
    <source>
        <dbReference type="ARBA" id="ARBA00004496"/>
    </source>
</evidence>
<dbReference type="GO" id="GO:0046872">
    <property type="term" value="F:metal ion binding"/>
    <property type="evidence" value="ECO:0007669"/>
    <property type="project" value="UniProtKB-KW"/>
</dbReference>
<protein>
    <recommendedName>
        <fullName evidence="3">tRNA threonylcarbamoyladenosine biosynthesis protein TsaE</fullName>
    </recommendedName>
    <alternativeName>
        <fullName evidence="10">t(6)A37 threonylcarbamoyladenosine biosynthesis protein TsaE</fullName>
    </alternativeName>
</protein>
<sequence>MVQPGAGVVVDLPDPAATVGLGMGLAEILPAGAILLLQGDLGSGKTTLVQGLAQGLGISEPVTSPTFALIQEYPEGRIPLYHLDLYRLTPEEVQQLHLETYWQEVAPGIVAIEWPERLPIRPVNYLHLSWQSMTSGRRVTLTAQGTTPQSWLENFSQSQGFGELV</sequence>
<keyword evidence="5" id="KW-0819">tRNA processing</keyword>
<evidence type="ECO:0000256" key="7">
    <source>
        <dbReference type="ARBA" id="ARBA00022741"/>
    </source>
</evidence>
<dbReference type="Gene3D" id="3.40.50.300">
    <property type="entry name" value="P-loop containing nucleotide triphosphate hydrolases"/>
    <property type="match status" value="1"/>
</dbReference>
<evidence type="ECO:0000256" key="6">
    <source>
        <dbReference type="ARBA" id="ARBA00022723"/>
    </source>
</evidence>
<keyword evidence="7" id="KW-0547">Nucleotide-binding</keyword>
<evidence type="ECO:0000256" key="8">
    <source>
        <dbReference type="ARBA" id="ARBA00022840"/>
    </source>
</evidence>
<evidence type="ECO:0000313" key="11">
    <source>
        <dbReference type="EMBL" id="APB35087.1"/>
    </source>
</evidence>
<dbReference type="Pfam" id="PF02367">
    <property type="entry name" value="TsaE"/>
    <property type="match status" value="1"/>
</dbReference>
<dbReference type="STRING" id="1188229.GlitD10_2744"/>
<dbReference type="SUPFAM" id="SSF52540">
    <property type="entry name" value="P-loop containing nucleoside triphosphate hydrolases"/>
    <property type="match status" value="1"/>
</dbReference>
<dbReference type="NCBIfam" id="TIGR00150">
    <property type="entry name" value="T6A_YjeE"/>
    <property type="match status" value="1"/>
</dbReference>
<name>A0A1J0AGP7_9CYAN</name>
<dbReference type="GO" id="GO:0005737">
    <property type="term" value="C:cytoplasm"/>
    <property type="evidence" value="ECO:0007669"/>
    <property type="project" value="UniProtKB-SubCell"/>
</dbReference>
<keyword evidence="6" id="KW-0479">Metal-binding</keyword>
<evidence type="ECO:0000313" key="12">
    <source>
        <dbReference type="Proteomes" id="UP000180235"/>
    </source>
</evidence>
<dbReference type="Proteomes" id="UP000180235">
    <property type="component" value="Chromosome"/>
</dbReference>
<keyword evidence="4" id="KW-0963">Cytoplasm</keyword>
<proteinExistence type="inferred from homology"/>
<evidence type="ECO:0000256" key="10">
    <source>
        <dbReference type="ARBA" id="ARBA00032441"/>
    </source>
</evidence>